<evidence type="ECO:0000256" key="17">
    <source>
        <dbReference type="RuleBase" id="RU362081"/>
    </source>
</evidence>
<dbReference type="InterPro" id="IPR001757">
    <property type="entry name" value="P_typ_ATPase"/>
</dbReference>
<dbReference type="Gene3D" id="3.30.70.100">
    <property type="match status" value="3"/>
</dbReference>
<dbReference type="SUPFAM" id="SSF81665">
    <property type="entry name" value="Calcium ATPase, transmembrane domain M"/>
    <property type="match status" value="1"/>
</dbReference>
<dbReference type="FunFam" id="2.70.150.10:FF:000002">
    <property type="entry name" value="Copper-transporting ATPase 1, putative"/>
    <property type="match status" value="1"/>
</dbReference>
<dbReference type="EC" id="7.2.2.8" evidence="3"/>
<keyword evidence="8 17" id="KW-0547">Nucleotide-binding</keyword>
<feature type="transmembrane region" description="Helical" evidence="17">
    <location>
        <begin position="1118"/>
        <end position="1138"/>
    </location>
</feature>
<dbReference type="InterPro" id="IPR023299">
    <property type="entry name" value="ATPase_P-typ_cyto_dom_N"/>
</dbReference>
<dbReference type="FunFam" id="3.30.70.100:FF:000001">
    <property type="entry name" value="ATPase copper transporting beta"/>
    <property type="match status" value="3"/>
</dbReference>
<dbReference type="GO" id="GO:0140581">
    <property type="term" value="F:P-type monovalent copper transporter activity"/>
    <property type="evidence" value="ECO:0007669"/>
    <property type="project" value="UniProtKB-EC"/>
</dbReference>
<dbReference type="GO" id="GO:0005524">
    <property type="term" value="F:ATP binding"/>
    <property type="evidence" value="ECO:0007669"/>
    <property type="project" value="UniProtKB-UniRule"/>
</dbReference>
<dbReference type="PROSITE" id="PS01047">
    <property type="entry name" value="HMA_1"/>
    <property type="match status" value="3"/>
</dbReference>
<feature type="transmembrane region" description="Helical" evidence="17">
    <location>
        <begin position="384"/>
        <end position="403"/>
    </location>
</feature>
<dbReference type="SUPFAM" id="SSF81660">
    <property type="entry name" value="Metal cation-transporting ATPase, ATP-binding domain N"/>
    <property type="match status" value="1"/>
</dbReference>
<feature type="non-terminal residue" evidence="19">
    <location>
        <position position="1"/>
    </location>
</feature>
<dbReference type="SUPFAM" id="SSF56784">
    <property type="entry name" value="HAD-like"/>
    <property type="match status" value="1"/>
</dbReference>
<reference evidence="19" key="1">
    <citation type="journal article" date="2017" name="Ticks Tick Borne Dis.">
        <title>An insight into the sialome of Hyalomma excavatum.</title>
        <authorList>
            <person name="Ribeiro J.M."/>
            <person name="Slovak M."/>
            <person name="Francischetti I.M."/>
        </authorList>
    </citation>
    <scope>NUCLEOTIDE SEQUENCE</scope>
    <source>
        <strain evidence="19">Samish</strain>
        <tissue evidence="19">Salivary glands</tissue>
    </source>
</reference>
<dbReference type="EMBL" id="GEFH01002212">
    <property type="protein sequence ID" value="JAP66369.1"/>
    <property type="molecule type" value="mRNA"/>
</dbReference>
<dbReference type="SFLD" id="SFLDS00003">
    <property type="entry name" value="Haloacid_Dehalogenase"/>
    <property type="match status" value="1"/>
</dbReference>
<dbReference type="InterPro" id="IPR017969">
    <property type="entry name" value="Heavy-metal-associated_CS"/>
</dbReference>
<feature type="domain" description="HMA" evidence="18">
    <location>
        <begin position="217"/>
        <end position="283"/>
    </location>
</feature>
<evidence type="ECO:0000256" key="6">
    <source>
        <dbReference type="ARBA" id="ARBA00022723"/>
    </source>
</evidence>
<evidence type="ECO:0000256" key="15">
    <source>
        <dbReference type="ARBA" id="ARBA00023065"/>
    </source>
</evidence>
<dbReference type="SFLD" id="SFLDG00002">
    <property type="entry name" value="C1.7:_P-type_atpase_like"/>
    <property type="match status" value="1"/>
</dbReference>
<dbReference type="SUPFAM" id="SSF55008">
    <property type="entry name" value="HMA, heavy metal-associated domain"/>
    <property type="match status" value="3"/>
</dbReference>
<evidence type="ECO:0000256" key="4">
    <source>
        <dbReference type="ARBA" id="ARBA00022448"/>
    </source>
</evidence>
<dbReference type="PANTHER" id="PTHR43520:SF8">
    <property type="entry name" value="P-TYPE CU(+) TRANSPORTER"/>
    <property type="match status" value="1"/>
</dbReference>
<dbReference type="FunFam" id="3.40.1110.10:FF:000023">
    <property type="entry name" value="Copper-transporting ATPase 1, putative"/>
    <property type="match status" value="1"/>
</dbReference>
<dbReference type="NCBIfam" id="TIGR01525">
    <property type="entry name" value="ATPase-IB_hvy"/>
    <property type="match status" value="1"/>
</dbReference>
<dbReference type="GO" id="GO:0016020">
    <property type="term" value="C:membrane"/>
    <property type="evidence" value="ECO:0007669"/>
    <property type="project" value="UniProtKB-SubCell"/>
</dbReference>
<dbReference type="Gene3D" id="3.40.50.1000">
    <property type="entry name" value="HAD superfamily/HAD-like"/>
    <property type="match status" value="1"/>
</dbReference>
<accession>A0A131XH52</accession>
<dbReference type="InterPro" id="IPR006122">
    <property type="entry name" value="HMA_Cu_ion-bd"/>
</dbReference>
<protein>
    <recommendedName>
        <fullName evidence="3">P-type Cu(+) transporter</fullName>
        <ecNumber evidence="3">7.2.2.8</ecNumber>
    </recommendedName>
</protein>
<feature type="transmembrane region" description="Helical" evidence="17">
    <location>
        <begin position="425"/>
        <end position="443"/>
    </location>
</feature>
<dbReference type="PRINTS" id="PR00119">
    <property type="entry name" value="CATATPASE"/>
</dbReference>
<dbReference type="FunFam" id="3.40.50.1000:FF:000031">
    <property type="entry name" value="Probable copper-transporting ATPase HMA5"/>
    <property type="match status" value="1"/>
</dbReference>
<name>A0A131XH52_9ACAR</name>
<keyword evidence="4" id="KW-0813">Transport</keyword>
<dbReference type="InterPro" id="IPR044492">
    <property type="entry name" value="P_typ_ATPase_HD_dom"/>
</dbReference>
<dbReference type="Pfam" id="PF00702">
    <property type="entry name" value="Hydrolase"/>
    <property type="match status" value="1"/>
</dbReference>
<sequence>IEEAGCRIKPGNLQQPQGLGDVANSPHSTAVFQTENEVPCSVFKEQLERKLGHLAAEAVTIYVVSGVNGPPLGVISFDSGKSSAEIIEREVGMTRLRLSTTLLSVKGMTCQSCVRNIESHVGQEPGVKGVKVSLEEENARFVYDGELLTADALAEKIEDMGFECSVLDSVALDAGGPKRAFSEATQPSAVPASEEQVALVDISGNNRGGHSSYEDGEKCFLRVTGMTCSSCVAAIEKQLFKVKGVKFALVALLAQKAEVRFDPALIQPNQLAELINDMGFEASVLKESHTLHGEAEFVIRGMTCASCVHAIETNVCKLPGVARASVCLATQKGRFFFDPERTGPRQILERIKDLGFEAYPFTDHKMDASYLSQKEEVKKWRNSFLVCLMFGAPSMLLMMYYMIRRMVYHHDNDCCIFPGLSTENFMLFILATFVQFIGGRYFYVQAWKAITHKVANMDVLIMLATSISYFYSVIIVVYFMIDSADHSPKTFFETPPMLLTFISLGRWLEHIAKGKTSAALAKLISLQATEAVLVDVDTQMNITAERNITVELVQRGDVLKVMPGAKIPVDGRVCVGHSVVDEALITGESMPVPKKVGDQVIGGSINGKGVLLIIATHVGKDTALSQIVRLVEEAQTSKAPIQQLADKIAGYFVPGVVLVSLLTLFCWVLIGFHNIELVTRFFKRQRYHDSDSELICQFAFQCALTVLSIACPCSLGLATPTAVMVGTGVGASSGILIKGGEPLEILHKVGCVVFDKTGTLTNGMPVLTRMTLLVKSQVCSLAKLLLLAGTAEANSEHPIGAAITKFVKETLKTDVLGSCEDFAAVPGCGLRCRVSGVDASLSEIADLEHLVTKDRHPCSSYVASSDDVVIDRWILPANIRGDTLLSPPQGILVDLPNNQEHSSTHAGSHVVLIGNREWMLRNGIAVDVEVSSLMERHEEKGQTAVLCAIDGILICMLAVADTVKPEAHLTVYTLKKMGHEVILLTGDNKRTAASIARQVGIKHVYAEVLPSHKVMMIRRLQEQGRRVAMVGDGINDSPALAQADIGIAIANGTDVAVEAADVVLVRNDLLDVVGAIALSRATVKKIRLNFFFATVYNLVGIPLAAGVFMPYGLVLKPWMGSLAMAMSSVSVVSFSLMLKLFEKPRRAALETPQYLSELHRQGNTRGSNYDDLSLHCGLDDVPAKNDAQLKSSIRGSTFAILFSSLRDKSEKAKQGHLLGQEDENAEVGS</sequence>
<dbReference type="InterPro" id="IPR027256">
    <property type="entry name" value="P-typ_ATPase_IB"/>
</dbReference>
<keyword evidence="7" id="KW-0677">Repeat</keyword>
<keyword evidence="13 17" id="KW-1133">Transmembrane helix</keyword>
<dbReference type="GO" id="GO:0005802">
    <property type="term" value="C:trans-Golgi network"/>
    <property type="evidence" value="ECO:0007669"/>
    <property type="project" value="UniProtKB-ARBA"/>
</dbReference>
<keyword evidence="12" id="KW-1278">Translocase</keyword>
<dbReference type="Gene3D" id="2.70.150.10">
    <property type="entry name" value="Calcium-transporting ATPase, cytoplasmic transduction domain A"/>
    <property type="match status" value="1"/>
</dbReference>
<feature type="transmembrane region" description="Helical" evidence="17">
    <location>
        <begin position="651"/>
        <end position="675"/>
    </location>
</feature>
<dbReference type="CDD" id="cd02094">
    <property type="entry name" value="P-type_ATPase_Cu-like"/>
    <property type="match status" value="1"/>
</dbReference>
<dbReference type="GO" id="GO:0005507">
    <property type="term" value="F:copper ion binding"/>
    <property type="evidence" value="ECO:0007669"/>
    <property type="project" value="InterPro"/>
</dbReference>
<keyword evidence="9" id="KW-0187">Copper transport</keyword>
<dbReference type="GO" id="GO:0055070">
    <property type="term" value="P:copper ion homeostasis"/>
    <property type="evidence" value="ECO:0007669"/>
    <property type="project" value="TreeGrafter"/>
</dbReference>
<evidence type="ECO:0000256" key="1">
    <source>
        <dbReference type="ARBA" id="ARBA00004166"/>
    </source>
</evidence>
<evidence type="ECO:0000256" key="8">
    <source>
        <dbReference type="ARBA" id="ARBA00022741"/>
    </source>
</evidence>
<dbReference type="GO" id="GO:0016887">
    <property type="term" value="F:ATP hydrolysis activity"/>
    <property type="evidence" value="ECO:0007669"/>
    <property type="project" value="InterPro"/>
</dbReference>
<dbReference type="PROSITE" id="PS50846">
    <property type="entry name" value="HMA_2"/>
    <property type="match status" value="3"/>
</dbReference>
<dbReference type="InterPro" id="IPR006121">
    <property type="entry name" value="HMA_dom"/>
</dbReference>
<comment type="subcellular location">
    <subcellularLocation>
        <location evidence="1">Golgi apparatus</location>
        <location evidence="1">trans-Golgi network membrane</location>
        <topology evidence="1">Multi-pass membrane protein</topology>
    </subcellularLocation>
    <subcellularLocation>
        <location evidence="17">Membrane</location>
    </subcellularLocation>
</comment>
<dbReference type="InterPro" id="IPR023214">
    <property type="entry name" value="HAD_sf"/>
</dbReference>
<evidence type="ECO:0000256" key="2">
    <source>
        <dbReference type="ARBA" id="ARBA00006024"/>
    </source>
</evidence>
<dbReference type="Gene3D" id="3.40.1110.10">
    <property type="entry name" value="Calcium-transporting ATPase, cytoplasmic domain N"/>
    <property type="match status" value="1"/>
</dbReference>
<dbReference type="InterPro" id="IPR018303">
    <property type="entry name" value="ATPase_P-typ_P_site"/>
</dbReference>
<feature type="domain" description="HMA" evidence="18">
    <location>
        <begin position="293"/>
        <end position="359"/>
    </location>
</feature>
<evidence type="ECO:0000256" key="10">
    <source>
        <dbReference type="ARBA" id="ARBA00022840"/>
    </source>
</evidence>
<evidence type="ECO:0000259" key="18">
    <source>
        <dbReference type="PROSITE" id="PS50846"/>
    </source>
</evidence>
<keyword evidence="14" id="KW-0186">Copper</keyword>
<proteinExistence type="evidence at transcript level"/>
<dbReference type="SUPFAM" id="SSF81653">
    <property type="entry name" value="Calcium ATPase, transduction domain A"/>
    <property type="match status" value="1"/>
</dbReference>
<evidence type="ECO:0000256" key="9">
    <source>
        <dbReference type="ARBA" id="ARBA00022796"/>
    </source>
</evidence>
<feature type="transmembrane region" description="Helical" evidence="17">
    <location>
        <begin position="455"/>
        <end position="481"/>
    </location>
</feature>
<comment type="similarity">
    <text evidence="2 17">Belongs to the cation transport ATPase (P-type) (TC 3.A.3) family. Type IB subfamily.</text>
</comment>
<keyword evidence="5 17" id="KW-0812">Transmembrane</keyword>
<dbReference type="AlphaFoldDB" id="A0A131XH52"/>
<dbReference type="Pfam" id="PF00122">
    <property type="entry name" value="E1-E2_ATPase"/>
    <property type="match status" value="1"/>
</dbReference>
<evidence type="ECO:0000256" key="14">
    <source>
        <dbReference type="ARBA" id="ARBA00023008"/>
    </source>
</evidence>
<evidence type="ECO:0000256" key="5">
    <source>
        <dbReference type="ARBA" id="ARBA00022692"/>
    </source>
</evidence>
<keyword evidence="11" id="KW-0460">Magnesium</keyword>
<dbReference type="PANTHER" id="PTHR43520">
    <property type="entry name" value="ATP7, ISOFORM B"/>
    <property type="match status" value="1"/>
</dbReference>
<evidence type="ECO:0000256" key="13">
    <source>
        <dbReference type="ARBA" id="ARBA00022989"/>
    </source>
</evidence>
<feature type="transmembrane region" description="Helical" evidence="17">
    <location>
        <begin position="1090"/>
        <end position="1112"/>
    </location>
</feature>
<evidence type="ECO:0000256" key="16">
    <source>
        <dbReference type="ARBA" id="ARBA00023136"/>
    </source>
</evidence>
<dbReference type="SFLD" id="SFLDF00027">
    <property type="entry name" value="p-type_atpase"/>
    <property type="match status" value="1"/>
</dbReference>
<dbReference type="InterPro" id="IPR023298">
    <property type="entry name" value="ATPase_P-typ_TM_dom_sf"/>
</dbReference>
<dbReference type="NCBIfam" id="TIGR01494">
    <property type="entry name" value="ATPase_P-type"/>
    <property type="match status" value="1"/>
</dbReference>
<keyword evidence="15" id="KW-0406">Ion transport</keyword>
<keyword evidence="10 17" id="KW-0067">ATP-binding</keyword>
<dbReference type="GO" id="GO:0043682">
    <property type="term" value="F:P-type divalent copper transporter activity"/>
    <property type="evidence" value="ECO:0007669"/>
    <property type="project" value="TreeGrafter"/>
</dbReference>
<keyword evidence="6 17" id="KW-0479">Metal-binding</keyword>
<keyword evidence="16 17" id="KW-0472">Membrane</keyword>
<evidence type="ECO:0000256" key="3">
    <source>
        <dbReference type="ARBA" id="ARBA00012517"/>
    </source>
</evidence>
<dbReference type="Pfam" id="PF00403">
    <property type="entry name" value="HMA"/>
    <property type="match status" value="3"/>
</dbReference>
<organism evidence="19">
    <name type="scientific">Hyalomma excavatum</name>
    <dbReference type="NCBI Taxonomy" id="257692"/>
    <lineage>
        <taxon>Eukaryota</taxon>
        <taxon>Metazoa</taxon>
        <taxon>Ecdysozoa</taxon>
        <taxon>Arthropoda</taxon>
        <taxon>Chelicerata</taxon>
        <taxon>Arachnida</taxon>
        <taxon>Acari</taxon>
        <taxon>Parasitiformes</taxon>
        <taxon>Ixodida</taxon>
        <taxon>Ixodoidea</taxon>
        <taxon>Ixodidae</taxon>
        <taxon>Hyalomminae</taxon>
        <taxon>Hyalomma</taxon>
    </lineage>
</organism>
<dbReference type="CDD" id="cd00371">
    <property type="entry name" value="HMA"/>
    <property type="match status" value="3"/>
</dbReference>
<dbReference type="InterPro" id="IPR008250">
    <property type="entry name" value="ATPase_P-typ_transduc_dom_A_sf"/>
</dbReference>
<evidence type="ECO:0000313" key="19">
    <source>
        <dbReference type="EMBL" id="JAP66369.1"/>
    </source>
</evidence>
<evidence type="ECO:0000256" key="7">
    <source>
        <dbReference type="ARBA" id="ARBA00022737"/>
    </source>
</evidence>
<evidence type="ECO:0000256" key="11">
    <source>
        <dbReference type="ARBA" id="ARBA00022842"/>
    </source>
</evidence>
<dbReference type="PROSITE" id="PS00154">
    <property type="entry name" value="ATPASE_E1_E2"/>
    <property type="match status" value="1"/>
</dbReference>
<feature type="domain" description="HMA" evidence="18">
    <location>
        <begin position="99"/>
        <end position="165"/>
    </location>
</feature>
<dbReference type="NCBIfam" id="TIGR00003">
    <property type="entry name" value="copper ion binding protein"/>
    <property type="match status" value="3"/>
</dbReference>
<dbReference type="InterPro" id="IPR059000">
    <property type="entry name" value="ATPase_P-type_domA"/>
</dbReference>
<evidence type="ECO:0000256" key="12">
    <source>
        <dbReference type="ARBA" id="ARBA00022967"/>
    </source>
</evidence>
<dbReference type="InterPro" id="IPR036412">
    <property type="entry name" value="HAD-like_sf"/>
</dbReference>
<dbReference type="PRINTS" id="PR00942">
    <property type="entry name" value="CUATPASEI"/>
</dbReference>
<dbReference type="InterPro" id="IPR036163">
    <property type="entry name" value="HMA_dom_sf"/>
</dbReference>